<accession>A0A498C175</accession>
<dbReference type="Gene3D" id="3.40.1190.10">
    <property type="entry name" value="Mur-like, catalytic domain"/>
    <property type="match status" value="1"/>
</dbReference>
<keyword evidence="7 8" id="KW-0133">Cell shape</keyword>
<dbReference type="GO" id="GO:0071555">
    <property type="term" value="P:cell wall organization"/>
    <property type="evidence" value="ECO:0007669"/>
    <property type="project" value="UniProtKB-KW"/>
</dbReference>
<dbReference type="Pfam" id="PF08245">
    <property type="entry name" value="Mur_ligase_M"/>
    <property type="match status" value="1"/>
</dbReference>
<proteinExistence type="inferred from homology"/>
<dbReference type="InterPro" id="IPR013221">
    <property type="entry name" value="Mur_ligase_cen"/>
</dbReference>
<dbReference type="InterPro" id="IPR004101">
    <property type="entry name" value="Mur_ligase_C"/>
</dbReference>
<evidence type="ECO:0000256" key="6">
    <source>
        <dbReference type="ARBA" id="ARBA00022840"/>
    </source>
</evidence>
<dbReference type="InterPro" id="IPR036565">
    <property type="entry name" value="Mur-like_cat_sf"/>
</dbReference>
<keyword evidence="7 8" id="KW-0961">Cell wall biogenesis/degradation</keyword>
<gene>
    <name evidence="7" type="primary">murD</name>
    <name evidence="11" type="ORF">DFR31_2567</name>
</gene>
<evidence type="ECO:0000256" key="8">
    <source>
        <dbReference type="RuleBase" id="RU003664"/>
    </source>
</evidence>
<dbReference type="Gene3D" id="3.40.50.720">
    <property type="entry name" value="NAD(P)-binding Rossmann-like Domain"/>
    <property type="match status" value="1"/>
</dbReference>
<dbReference type="SUPFAM" id="SSF51984">
    <property type="entry name" value="MurCD N-terminal domain"/>
    <property type="match status" value="1"/>
</dbReference>
<dbReference type="OrthoDB" id="9809796at2"/>
<evidence type="ECO:0000259" key="10">
    <source>
        <dbReference type="Pfam" id="PF08245"/>
    </source>
</evidence>
<reference evidence="11 12" key="1">
    <citation type="submission" date="2018-10" db="EMBL/GenBank/DDBJ databases">
        <title>Genomic Encyclopedia of Type Strains, Phase IV (KMG-IV): sequencing the most valuable type-strain genomes for metagenomic binning, comparative biology and taxonomic classification.</title>
        <authorList>
            <person name="Goeker M."/>
        </authorList>
    </citation>
    <scope>NUCLEOTIDE SEQUENCE [LARGE SCALE GENOMIC DNA]</scope>
    <source>
        <strain evidence="11 12">DSM 12769</strain>
    </source>
</reference>
<evidence type="ECO:0000259" key="9">
    <source>
        <dbReference type="Pfam" id="PF02875"/>
    </source>
</evidence>
<evidence type="ECO:0000313" key="12">
    <source>
        <dbReference type="Proteomes" id="UP000275461"/>
    </source>
</evidence>
<dbReference type="Proteomes" id="UP000275461">
    <property type="component" value="Unassembled WGS sequence"/>
</dbReference>
<keyword evidence="3 7" id="KW-0963">Cytoplasm</keyword>
<dbReference type="GO" id="GO:0005524">
    <property type="term" value="F:ATP binding"/>
    <property type="evidence" value="ECO:0007669"/>
    <property type="project" value="UniProtKB-UniRule"/>
</dbReference>
<protein>
    <recommendedName>
        <fullName evidence="7 8">UDP-N-acetylmuramoylalanine--D-glutamate ligase</fullName>
        <ecNumber evidence="7 8">6.3.2.9</ecNumber>
    </recommendedName>
    <alternativeName>
        <fullName evidence="7">D-glutamic acid-adding enzyme</fullName>
    </alternativeName>
    <alternativeName>
        <fullName evidence="7">UDP-N-acetylmuramoyl-L-alanyl-D-glutamate synthetase</fullName>
    </alternativeName>
</protein>
<keyword evidence="7 8" id="KW-0131">Cell cycle</keyword>
<keyword evidence="12" id="KW-1185">Reference proteome</keyword>
<dbReference type="UniPathway" id="UPA00219"/>
<comment type="function">
    <text evidence="7 8">Cell wall formation. Catalyzes the addition of glutamate to the nucleotide precursor UDP-N-acetylmuramoyl-L-alanine (UMA).</text>
</comment>
<dbReference type="InterPro" id="IPR036615">
    <property type="entry name" value="Mur_ligase_C_dom_sf"/>
</dbReference>
<keyword evidence="6 7" id="KW-0067">ATP-binding</keyword>
<dbReference type="PANTHER" id="PTHR43692:SF1">
    <property type="entry name" value="UDP-N-ACETYLMURAMOYLALANINE--D-GLUTAMATE LIGASE"/>
    <property type="match status" value="1"/>
</dbReference>
<dbReference type="Gene3D" id="3.90.190.20">
    <property type="entry name" value="Mur ligase, C-terminal domain"/>
    <property type="match status" value="1"/>
</dbReference>
<feature type="binding site" evidence="7">
    <location>
        <begin position="117"/>
        <end position="123"/>
    </location>
    <ligand>
        <name>ATP</name>
        <dbReference type="ChEBI" id="CHEBI:30616"/>
    </ligand>
</feature>
<evidence type="ECO:0000313" key="11">
    <source>
        <dbReference type="EMBL" id="RLK46860.1"/>
    </source>
</evidence>
<evidence type="ECO:0000256" key="2">
    <source>
        <dbReference type="ARBA" id="ARBA00004752"/>
    </source>
</evidence>
<feature type="domain" description="Mur ligase C-terminal" evidence="9">
    <location>
        <begin position="311"/>
        <end position="423"/>
    </location>
</feature>
<keyword evidence="4 7" id="KW-0436">Ligase</keyword>
<dbReference type="InterPro" id="IPR005762">
    <property type="entry name" value="MurD"/>
</dbReference>
<dbReference type="Pfam" id="PF21799">
    <property type="entry name" value="MurD-like_N"/>
    <property type="match status" value="1"/>
</dbReference>
<dbReference type="PANTHER" id="PTHR43692">
    <property type="entry name" value="UDP-N-ACETYLMURAMOYLALANINE--D-GLUTAMATE LIGASE"/>
    <property type="match status" value="1"/>
</dbReference>
<keyword evidence="5 7" id="KW-0547">Nucleotide-binding</keyword>
<comment type="catalytic activity">
    <reaction evidence="7 8">
        <text>UDP-N-acetyl-alpha-D-muramoyl-L-alanine + D-glutamate + ATP = UDP-N-acetyl-alpha-D-muramoyl-L-alanyl-D-glutamate + ADP + phosphate + H(+)</text>
        <dbReference type="Rhea" id="RHEA:16429"/>
        <dbReference type="ChEBI" id="CHEBI:15378"/>
        <dbReference type="ChEBI" id="CHEBI:29986"/>
        <dbReference type="ChEBI" id="CHEBI:30616"/>
        <dbReference type="ChEBI" id="CHEBI:43474"/>
        <dbReference type="ChEBI" id="CHEBI:83898"/>
        <dbReference type="ChEBI" id="CHEBI:83900"/>
        <dbReference type="ChEBI" id="CHEBI:456216"/>
        <dbReference type="EC" id="6.3.2.9"/>
    </reaction>
</comment>
<dbReference type="Pfam" id="PF02875">
    <property type="entry name" value="Mur_ligase_C"/>
    <property type="match status" value="1"/>
</dbReference>
<dbReference type="AlphaFoldDB" id="A0A498C175"/>
<dbReference type="SUPFAM" id="SSF53623">
    <property type="entry name" value="MurD-like peptide ligases, catalytic domain"/>
    <property type="match status" value="1"/>
</dbReference>
<dbReference type="EC" id="6.3.2.9" evidence="7 8"/>
<dbReference type="GO" id="GO:0009252">
    <property type="term" value="P:peptidoglycan biosynthetic process"/>
    <property type="evidence" value="ECO:0007669"/>
    <property type="project" value="UniProtKB-UniRule"/>
</dbReference>
<dbReference type="GO" id="GO:0051301">
    <property type="term" value="P:cell division"/>
    <property type="evidence" value="ECO:0007669"/>
    <property type="project" value="UniProtKB-KW"/>
</dbReference>
<comment type="similarity">
    <text evidence="7">Belongs to the MurCDEF family.</text>
</comment>
<dbReference type="NCBIfam" id="TIGR01087">
    <property type="entry name" value="murD"/>
    <property type="match status" value="1"/>
</dbReference>
<dbReference type="EMBL" id="RCDA01000005">
    <property type="protein sequence ID" value="RLK46860.1"/>
    <property type="molecule type" value="Genomic_DNA"/>
</dbReference>
<evidence type="ECO:0000256" key="7">
    <source>
        <dbReference type="HAMAP-Rule" id="MF_00639"/>
    </source>
</evidence>
<sequence length="449" mass="46185">MQTAERQTGYSVVVGLGLTGLACARFLARRGVSVQVIDSRAEPPEYAALQRECPDVPVHTGGFDAGLLRGAREVVVSPGVSLRTPALAEAADAGVPLISEIELFARHAAAPVVAITGSNGKSTVTTLVGLMAEAAGRNVAVGGNLGTPALALLDADTTPDAYILELSSFQLETTHSLAPQVATVLNISADHMDRHGSLAAYAEAKARVFHGDGVQVLNLDDPVVAAMARPGRPVLGFSLAQCPEQGAGVAEHDGTQWLVLNGEPVMPAAALRLPGQHNRANALAALCLGYGLGLPVAAMAEALRRFPGLPHRTEWVAEHAGVRWYNDSKGTNVGAAVAAVRGLDGPVVLIAGGEGKGADFQPLADALADKGRAAVLIGRDAPLLAGALEGALPVERAADMTDAVRRAARLAQAGDAVLLSPACASFDMFQGFAHRGEVFRAAVQEVAHG</sequence>
<evidence type="ECO:0000256" key="3">
    <source>
        <dbReference type="ARBA" id="ARBA00022490"/>
    </source>
</evidence>
<dbReference type="PROSITE" id="PS51257">
    <property type="entry name" value="PROKAR_LIPOPROTEIN"/>
    <property type="match status" value="1"/>
</dbReference>
<dbReference type="GO" id="GO:0005737">
    <property type="term" value="C:cytoplasm"/>
    <property type="evidence" value="ECO:0007669"/>
    <property type="project" value="UniProtKB-SubCell"/>
</dbReference>
<feature type="domain" description="Mur ligase central" evidence="10">
    <location>
        <begin position="115"/>
        <end position="288"/>
    </location>
</feature>
<dbReference type="GO" id="GO:0008764">
    <property type="term" value="F:UDP-N-acetylmuramoylalanine-D-glutamate ligase activity"/>
    <property type="evidence" value="ECO:0007669"/>
    <property type="project" value="UniProtKB-UniRule"/>
</dbReference>
<comment type="caution">
    <text evidence="11">The sequence shown here is derived from an EMBL/GenBank/DDBJ whole genome shotgun (WGS) entry which is preliminary data.</text>
</comment>
<organism evidence="11 12">
    <name type="scientific">Alkalispirillum mobile</name>
    <dbReference type="NCBI Taxonomy" id="85925"/>
    <lineage>
        <taxon>Bacteria</taxon>
        <taxon>Pseudomonadati</taxon>
        <taxon>Pseudomonadota</taxon>
        <taxon>Gammaproteobacteria</taxon>
        <taxon>Chromatiales</taxon>
        <taxon>Ectothiorhodospiraceae</taxon>
        <taxon>Alkalispirillum</taxon>
    </lineage>
</organism>
<evidence type="ECO:0000256" key="1">
    <source>
        <dbReference type="ARBA" id="ARBA00004496"/>
    </source>
</evidence>
<dbReference type="HAMAP" id="MF_00639">
    <property type="entry name" value="MurD"/>
    <property type="match status" value="1"/>
</dbReference>
<keyword evidence="7 8" id="KW-0573">Peptidoglycan synthesis</keyword>
<name>A0A498C175_9GAMM</name>
<dbReference type="GO" id="GO:0008360">
    <property type="term" value="P:regulation of cell shape"/>
    <property type="evidence" value="ECO:0007669"/>
    <property type="project" value="UniProtKB-KW"/>
</dbReference>
<evidence type="ECO:0000256" key="5">
    <source>
        <dbReference type="ARBA" id="ARBA00022741"/>
    </source>
</evidence>
<comment type="pathway">
    <text evidence="2 7 8">Cell wall biogenesis; peptidoglycan biosynthesis.</text>
</comment>
<evidence type="ECO:0000256" key="4">
    <source>
        <dbReference type="ARBA" id="ARBA00022598"/>
    </source>
</evidence>
<keyword evidence="7 8" id="KW-0132">Cell division</keyword>
<dbReference type="SUPFAM" id="SSF53244">
    <property type="entry name" value="MurD-like peptide ligases, peptide-binding domain"/>
    <property type="match status" value="1"/>
</dbReference>
<dbReference type="RefSeq" id="WP_121443068.1">
    <property type="nucleotide sequence ID" value="NZ_RCDA01000005.1"/>
</dbReference>
<comment type="subcellular location">
    <subcellularLocation>
        <location evidence="1 7 8">Cytoplasm</location>
    </subcellularLocation>
</comment>